<dbReference type="PANTHER" id="PTHR36842">
    <property type="entry name" value="PROTEIN TOLB HOMOLOG"/>
    <property type="match status" value="1"/>
</dbReference>
<dbReference type="RefSeq" id="WP_184744145.1">
    <property type="nucleotide sequence ID" value="NZ_JACHGJ010000001.1"/>
</dbReference>
<feature type="chain" id="PRO_5032741566" evidence="1">
    <location>
        <begin position="19"/>
        <end position="927"/>
    </location>
</feature>
<evidence type="ECO:0000313" key="3">
    <source>
        <dbReference type="Proteomes" id="UP000587760"/>
    </source>
</evidence>
<sequence length="927" mass="104390">MRRLLPFFALFLPALLWSHDFTGWNRISTEHYTFIFEEFDEETASELAGYSEEIYTLVTEFFDYRPGHISIYLNSRVDLPNGNFYPLPGSIVLYPAYPLNCENTTGSSSWLYELLLHEMVHYVQLEKPVGMFGGLSRVFGKDLASANGAFLPAWMVEGIAVYLESRYTGGGRGNNLYFQAYTKAAAWEDKYFTLEQLAYSSDFPPYNRIYSGGYILTRYMIETFGDDIISRIYNRYARFPLFGPFYAVKKETGKSLTAIFEDMKASEKEKYNSTFMEASAFLSWPIGKSGDSVGDYIHPLAINRGTVAYRREQSSPTAIIFLDENGREEVLVETPLIEGSSFSTDNEGRSLVFASPEYELYHSYGYSLISDLYLFENGKIDRLTENESLFQPALSASGDKIIAVQRNGSYSRLVSVDRISGHVKVLFEKERTNIMNPQFSQKGEELVFTLNEKGYQDIWILDLSDPASARPLLGQDRYMEYHPRFTDEGKITFISDRSGELALYLYDRVNKSIHLIFKDPVGVADAYVKNGTVFYQTYRTNGYTLMKGVPVFGDNLLEEFDAGKEILFSESPAAVIAEKSKHLDLALPYLWLPRPFVENSRSEGMIWGAGAAVFAGSVSQSTEWLLNLGFLPGPKQLTGSLDYNRKMGRATLNYRIAQDYKEYISSDESIWNQKTEQTLLISYPFFETGFAGRRQVMSHYVYTKHLFSASDAAPFSFIDGFALNGENFLYGGTGISYDVFRINNARSALFGGTGLHNQLDFSVLLPVFSAGRTSLLISESGNMSLSLSQRGTRWKTAWKAAWHNGGYSSAAVQSRGWTAGYTPSDISLYYSTSLQVPLALLDWGLPLGFNIRNLAFAVNLEGISNFLLEGPEGHEFYGSVELIGTYGYNYGSIPFGAGISFRFFNNGFSFDPAADLALYIFFSFNSP</sequence>
<dbReference type="GO" id="GO:0004222">
    <property type="term" value="F:metalloendopeptidase activity"/>
    <property type="evidence" value="ECO:0007669"/>
    <property type="project" value="InterPro"/>
</dbReference>
<dbReference type="EMBL" id="JACHGJ010000001">
    <property type="protein sequence ID" value="MBB6479190.1"/>
    <property type="molecule type" value="Genomic_DNA"/>
</dbReference>
<comment type="caution">
    <text evidence="2">The sequence shown here is derived from an EMBL/GenBank/DDBJ whole genome shotgun (WGS) entry which is preliminary data.</text>
</comment>
<keyword evidence="3" id="KW-1185">Reference proteome</keyword>
<dbReference type="InterPro" id="IPR011042">
    <property type="entry name" value="6-blade_b-propeller_TolB-like"/>
</dbReference>
<proteinExistence type="predicted"/>
<dbReference type="GO" id="GO:0006508">
    <property type="term" value="P:proteolysis"/>
    <property type="evidence" value="ECO:0007669"/>
    <property type="project" value="InterPro"/>
</dbReference>
<protein>
    <submittedName>
        <fullName evidence="2">Uncharacterized protein</fullName>
    </submittedName>
</protein>
<dbReference type="AlphaFoldDB" id="A0A841R828"/>
<dbReference type="GO" id="GO:0005576">
    <property type="term" value="C:extracellular region"/>
    <property type="evidence" value="ECO:0007669"/>
    <property type="project" value="InterPro"/>
</dbReference>
<keyword evidence="1" id="KW-0732">Signal</keyword>
<name>A0A841R828_9SPIO</name>
<dbReference type="InterPro" id="IPR002169">
    <property type="entry name" value="Peptidase_M9A/M9B"/>
</dbReference>
<accession>A0A841R828</accession>
<dbReference type="Proteomes" id="UP000587760">
    <property type="component" value="Unassembled WGS sequence"/>
</dbReference>
<dbReference type="GO" id="GO:0008270">
    <property type="term" value="F:zinc ion binding"/>
    <property type="evidence" value="ECO:0007669"/>
    <property type="project" value="InterPro"/>
</dbReference>
<dbReference type="Pfam" id="PF01752">
    <property type="entry name" value="Peptidase_M9"/>
    <property type="match status" value="1"/>
</dbReference>
<gene>
    <name evidence="2" type="ORF">HNR50_000823</name>
</gene>
<dbReference type="SUPFAM" id="SSF82171">
    <property type="entry name" value="DPP6 N-terminal domain-like"/>
    <property type="match status" value="1"/>
</dbReference>
<organism evidence="2 3">
    <name type="scientific">Spirochaeta isovalerica</name>
    <dbReference type="NCBI Taxonomy" id="150"/>
    <lineage>
        <taxon>Bacteria</taxon>
        <taxon>Pseudomonadati</taxon>
        <taxon>Spirochaetota</taxon>
        <taxon>Spirochaetia</taxon>
        <taxon>Spirochaetales</taxon>
        <taxon>Spirochaetaceae</taxon>
        <taxon>Spirochaeta</taxon>
    </lineage>
</organism>
<evidence type="ECO:0000256" key="1">
    <source>
        <dbReference type="SAM" id="SignalP"/>
    </source>
</evidence>
<dbReference type="Gene3D" id="2.120.10.30">
    <property type="entry name" value="TolB, C-terminal domain"/>
    <property type="match status" value="1"/>
</dbReference>
<evidence type="ECO:0000313" key="2">
    <source>
        <dbReference type="EMBL" id="MBB6479190.1"/>
    </source>
</evidence>
<reference evidence="2 3" key="1">
    <citation type="submission" date="2020-08" db="EMBL/GenBank/DDBJ databases">
        <title>Genomic Encyclopedia of Type Strains, Phase IV (KMG-IV): sequencing the most valuable type-strain genomes for metagenomic binning, comparative biology and taxonomic classification.</title>
        <authorList>
            <person name="Goeker M."/>
        </authorList>
    </citation>
    <scope>NUCLEOTIDE SEQUENCE [LARGE SCALE GENOMIC DNA]</scope>
    <source>
        <strain evidence="2 3">DSM 2461</strain>
    </source>
</reference>
<feature type="signal peptide" evidence="1">
    <location>
        <begin position="1"/>
        <end position="18"/>
    </location>
</feature>